<dbReference type="OrthoDB" id="9810445at2"/>
<dbReference type="InterPro" id="IPR051156">
    <property type="entry name" value="Mito/Outer_Membr_Metalloprot"/>
</dbReference>
<keyword evidence="7" id="KW-1133">Transmembrane helix</keyword>
<evidence type="ECO:0000256" key="7">
    <source>
        <dbReference type="SAM" id="Phobius"/>
    </source>
</evidence>
<evidence type="ECO:0000313" key="10">
    <source>
        <dbReference type="EMBL" id="RFA35373.1"/>
    </source>
</evidence>
<keyword evidence="5 6" id="KW-0482">Metalloprotease</keyword>
<name>A0A3E0WT52_9GAMM</name>
<dbReference type="GO" id="GO:0046872">
    <property type="term" value="F:metal ion binding"/>
    <property type="evidence" value="ECO:0007669"/>
    <property type="project" value="UniProtKB-KW"/>
</dbReference>
<evidence type="ECO:0000313" key="11">
    <source>
        <dbReference type="Proteomes" id="UP000256763"/>
    </source>
</evidence>
<proteinExistence type="inferred from homology"/>
<keyword evidence="7" id="KW-0812">Transmembrane</keyword>
<comment type="caution">
    <text evidence="10">The sequence shown here is derived from an EMBL/GenBank/DDBJ whole genome shotgun (WGS) entry which is preliminary data.</text>
</comment>
<feature type="domain" description="Peptidase M48" evidence="8">
    <location>
        <begin position="169"/>
        <end position="334"/>
    </location>
</feature>
<keyword evidence="3 6" id="KW-0378">Hydrolase</keyword>
<dbReference type="GO" id="GO:0016020">
    <property type="term" value="C:membrane"/>
    <property type="evidence" value="ECO:0007669"/>
    <property type="project" value="TreeGrafter"/>
</dbReference>
<dbReference type="PANTHER" id="PTHR22726:SF1">
    <property type="entry name" value="METALLOENDOPEPTIDASE OMA1, MITOCHONDRIAL"/>
    <property type="match status" value="1"/>
</dbReference>
<keyword evidence="7" id="KW-0472">Membrane</keyword>
<dbReference type="GO" id="GO:0004222">
    <property type="term" value="F:metalloendopeptidase activity"/>
    <property type="evidence" value="ECO:0007669"/>
    <property type="project" value="InterPro"/>
</dbReference>
<dbReference type="Gene3D" id="3.30.2010.10">
    <property type="entry name" value="Metalloproteases ('zincins'), catalytic domain"/>
    <property type="match status" value="1"/>
</dbReference>
<evidence type="ECO:0000259" key="8">
    <source>
        <dbReference type="Pfam" id="PF01435"/>
    </source>
</evidence>
<dbReference type="Proteomes" id="UP000256763">
    <property type="component" value="Unassembled WGS sequence"/>
</dbReference>
<evidence type="ECO:0000256" key="3">
    <source>
        <dbReference type="ARBA" id="ARBA00022801"/>
    </source>
</evidence>
<accession>A0A3E0WT52</accession>
<evidence type="ECO:0000256" key="5">
    <source>
        <dbReference type="ARBA" id="ARBA00023049"/>
    </source>
</evidence>
<comment type="cofactor">
    <cofactor evidence="6">
        <name>Zn(2+)</name>
        <dbReference type="ChEBI" id="CHEBI:29105"/>
    </cofactor>
    <text evidence="6">Binds 1 zinc ion per subunit.</text>
</comment>
<dbReference type="RefSeq" id="WP_116303094.1">
    <property type="nucleotide sequence ID" value="NZ_NFZV01000017.1"/>
</dbReference>
<comment type="similarity">
    <text evidence="6">Belongs to the peptidase M48 family.</text>
</comment>
<sequence>MSYSGWWNDGLSAQRYAVRVRLMGRRLVVTDGERDRPVVEWSLEGLSLAEEVYQGQPIRFLHRDFPDARLIVEDSGLLERIAPLAPKIARRYHGKSGPGRRVVLWGGAFLAVVLAVVLGMPFAARVLVHHIPAEWEVGLGEAVMDSFLTGRDQCTAPEGMAALGDLTARLEAVADAPYPFVVKVVDDSMVNAFAAPGGQIVLMRGLIDEAESADEVAGVLAHEMAHGVLRHPTRGLLRRVGYRVTFAALFGDASTAVLLVSQAGEMLLNLSHSREDEAEADALGLAMLNDAGIDSRGLEAFFTRLQAESDADAEYFALLSSHPLHSARVESARQLSRSGEPALGPEQWGALQRICED</sequence>
<dbReference type="PANTHER" id="PTHR22726">
    <property type="entry name" value="METALLOENDOPEPTIDASE OMA1"/>
    <property type="match status" value="1"/>
</dbReference>
<dbReference type="AlphaFoldDB" id="A0A3E0WT52"/>
<keyword evidence="11" id="KW-1185">Reference proteome</keyword>
<dbReference type="InterPro" id="IPR055518">
    <property type="entry name" value="DUF7092"/>
</dbReference>
<keyword evidence="2" id="KW-0479">Metal-binding</keyword>
<evidence type="ECO:0000256" key="1">
    <source>
        <dbReference type="ARBA" id="ARBA00022670"/>
    </source>
</evidence>
<evidence type="ECO:0000256" key="2">
    <source>
        <dbReference type="ARBA" id="ARBA00022723"/>
    </source>
</evidence>
<evidence type="ECO:0000259" key="9">
    <source>
        <dbReference type="Pfam" id="PF23368"/>
    </source>
</evidence>
<dbReference type="InterPro" id="IPR001915">
    <property type="entry name" value="Peptidase_M48"/>
</dbReference>
<dbReference type="GO" id="GO:0051603">
    <property type="term" value="P:proteolysis involved in protein catabolic process"/>
    <property type="evidence" value="ECO:0007669"/>
    <property type="project" value="TreeGrafter"/>
</dbReference>
<feature type="transmembrane region" description="Helical" evidence="7">
    <location>
        <begin position="102"/>
        <end position="124"/>
    </location>
</feature>
<organism evidence="10 11">
    <name type="scientific">Alkalilimnicola ehrlichii</name>
    <dbReference type="NCBI Taxonomy" id="351052"/>
    <lineage>
        <taxon>Bacteria</taxon>
        <taxon>Pseudomonadati</taxon>
        <taxon>Pseudomonadota</taxon>
        <taxon>Gammaproteobacteria</taxon>
        <taxon>Chromatiales</taxon>
        <taxon>Ectothiorhodospiraceae</taxon>
        <taxon>Alkalilimnicola</taxon>
    </lineage>
</organism>
<evidence type="ECO:0000256" key="4">
    <source>
        <dbReference type="ARBA" id="ARBA00022833"/>
    </source>
</evidence>
<dbReference type="CDD" id="cd07332">
    <property type="entry name" value="M48C_Oma1_like"/>
    <property type="match status" value="1"/>
</dbReference>
<keyword evidence="4 6" id="KW-0862">Zinc</keyword>
<protein>
    <submittedName>
        <fullName evidence="10">Uncharacterized protein</fullName>
    </submittedName>
</protein>
<reference evidence="11" key="1">
    <citation type="submission" date="2017-05" db="EMBL/GenBank/DDBJ databases">
        <authorList>
            <person name="Sharma S."/>
            <person name="Sidhu C."/>
            <person name="Pinnaka A.K."/>
        </authorList>
    </citation>
    <scope>NUCLEOTIDE SEQUENCE [LARGE SCALE GENOMIC DNA]</scope>
    <source>
        <strain evidence="11">AK93</strain>
    </source>
</reference>
<dbReference type="Pfam" id="PF23368">
    <property type="entry name" value="DUF7092"/>
    <property type="match status" value="1"/>
</dbReference>
<keyword evidence="1 6" id="KW-0645">Protease</keyword>
<dbReference type="EMBL" id="NFZW01000012">
    <property type="protein sequence ID" value="RFA35373.1"/>
    <property type="molecule type" value="Genomic_DNA"/>
</dbReference>
<gene>
    <name evidence="10" type="ORF">CAL65_12900</name>
</gene>
<evidence type="ECO:0000256" key="6">
    <source>
        <dbReference type="RuleBase" id="RU003983"/>
    </source>
</evidence>
<feature type="domain" description="DUF7092" evidence="9">
    <location>
        <begin position="3"/>
        <end position="80"/>
    </location>
</feature>
<dbReference type="Pfam" id="PF01435">
    <property type="entry name" value="Peptidase_M48"/>
    <property type="match status" value="1"/>
</dbReference>